<protein>
    <submittedName>
        <fullName evidence="1">Uncharacterized protein</fullName>
    </submittedName>
</protein>
<name>A0AAD8AA18_DIPPU</name>
<proteinExistence type="predicted"/>
<feature type="non-terminal residue" evidence="1">
    <location>
        <position position="1"/>
    </location>
</feature>
<reference evidence="1" key="2">
    <citation type="submission" date="2023-05" db="EMBL/GenBank/DDBJ databases">
        <authorList>
            <person name="Fouks B."/>
        </authorList>
    </citation>
    <scope>NUCLEOTIDE SEQUENCE</scope>
    <source>
        <strain evidence="1">Stay&amp;Tobe</strain>
        <tissue evidence="1">Testes</tissue>
    </source>
</reference>
<dbReference type="EMBL" id="JASPKZ010003043">
    <property type="protein sequence ID" value="KAJ9594512.1"/>
    <property type="molecule type" value="Genomic_DNA"/>
</dbReference>
<dbReference type="AlphaFoldDB" id="A0AAD8AA18"/>
<organism evidence="1 2">
    <name type="scientific">Diploptera punctata</name>
    <name type="common">Pacific beetle cockroach</name>
    <dbReference type="NCBI Taxonomy" id="6984"/>
    <lineage>
        <taxon>Eukaryota</taxon>
        <taxon>Metazoa</taxon>
        <taxon>Ecdysozoa</taxon>
        <taxon>Arthropoda</taxon>
        <taxon>Hexapoda</taxon>
        <taxon>Insecta</taxon>
        <taxon>Pterygota</taxon>
        <taxon>Neoptera</taxon>
        <taxon>Polyneoptera</taxon>
        <taxon>Dictyoptera</taxon>
        <taxon>Blattodea</taxon>
        <taxon>Blaberoidea</taxon>
        <taxon>Blaberidae</taxon>
        <taxon>Diplopterinae</taxon>
        <taxon>Diploptera</taxon>
    </lineage>
</organism>
<dbReference type="Proteomes" id="UP001233999">
    <property type="component" value="Unassembled WGS sequence"/>
</dbReference>
<reference evidence="1" key="1">
    <citation type="journal article" date="2023" name="IScience">
        <title>Live-bearing cockroach genome reveals convergent evolutionary mechanisms linked to viviparity in insects and beyond.</title>
        <authorList>
            <person name="Fouks B."/>
            <person name="Harrison M.C."/>
            <person name="Mikhailova A.A."/>
            <person name="Marchal E."/>
            <person name="English S."/>
            <person name="Carruthers M."/>
            <person name="Jennings E.C."/>
            <person name="Chiamaka E.L."/>
            <person name="Frigard R.A."/>
            <person name="Pippel M."/>
            <person name="Attardo G.M."/>
            <person name="Benoit J.B."/>
            <person name="Bornberg-Bauer E."/>
            <person name="Tobe S.S."/>
        </authorList>
    </citation>
    <scope>NUCLEOTIDE SEQUENCE</scope>
    <source>
        <strain evidence="1">Stay&amp;Tobe</strain>
    </source>
</reference>
<evidence type="ECO:0000313" key="1">
    <source>
        <dbReference type="EMBL" id="KAJ9594512.1"/>
    </source>
</evidence>
<accession>A0AAD8AA18</accession>
<gene>
    <name evidence="1" type="ORF">L9F63_014061</name>
</gene>
<keyword evidence="2" id="KW-1185">Reference proteome</keyword>
<comment type="caution">
    <text evidence="1">The sequence shown here is derived from an EMBL/GenBank/DDBJ whole genome shotgun (WGS) entry which is preliminary data.</text>
</comment>
<evidence type="ECO:0000313" key="2">
    <source>
        <dbReference type="Proteomes" id="UP001233999"/>
    </source>
</evidence>
<sequence length="54" mass="5950">IPLCITGNTIGSNNFVITLNICCDADKPPRNDPAELGTDWDRDNLTMNFTYACT</sequence>
<feature type="non-terminal residue" evidence="1">
    <location>
        <position position="54"/>
    </location>
</feature>